<protein>
    <submittedName>
        <fullName evidence="9">Cation:proton antiporter</fullName>
    </submittedName>
</protein>
<reference evidence="9 10" key="1">
    <citation type="journal article" date="2019" name="Int. J. Syst. Evol. Microbiol.">
        <title>The Global Catalogue of Microorganisms (GCM) 10K type strain sequencing project: providing services to taxonomists for standard genome sequencing and annotation.</title>
        <authorList>
            <consortium name="The Broad Institute Genomics Platform"/>
            <consortium name="The Broad Institute Genome Sequencing Center for Infectious Disease"/>
            <person name="Wu L."/>
            <person name="Ma J."/>
        </authorList>
    </citation>
    <scope>NUCLEOTIDE SEQUENCE [LARGE SCALE GENOMIC DNA]</scope>
    <source>
        <strain evidence="9 10">DT85</strain>
    </source>
</reference>
<dbReference type="RefSeq" id="WP_276236089.1">
    <property type="nucleotide sequence ID" value="NZ_CP119802.1"/>
</dbReference>
<evidence type="ECO:0000256" key="3">
    <source>
        <dbReference type="ARBA" id="ARBA00022448"/>
    </source>
</evidence>
<comment type="subcellular location">
    <subcellularLocation>
        <location evidence="1">Membrane</location>
        <topology evidence="1">Multi-pass membrane protein</topology>
    </subcellularLocation>
</comment>
<comment type="similarity">
    <text evidence="2">Belongs to the monovalent cation:proton antiporter 2 (CPA2) transporter (TC 2.A.37) family.</text>
</comment>
<feature type="domain" description="Cation/H+ exchanger transmembrane" evidence="8">
    <location>
        <begin position="14"/>
        <end position="370"/>
    </location>
</feature>
<gene>
    <name evidence="9" type="ORF">ACFQJ4_07030</name>
</gene>
<evidence type="ECO:0000256" key="1">
    <source>
        <dbReference type="ARBA" id="ARBA00004141"/>
    </source>
</evidence>
<evidence type="ECO:0000256" key="2">
    <source>
        <dbReference type="ARBA" id="ARBA00005551"/>
    </source>
</evidence>
<evidence type="ECO:0000256" key="5">
    <source>
        <dbReference type="ARBA" id="ARBA00022989"/>
    </source>
</evidence>
<dbReference type="Proteomes" id="UP001596398">
    <property type="component" value="Unassembled WGS sequence"/>
</dbReference>
<feature type="transmembrane region" description="Helical" evidence="7">
    <location>
        <begin position="326"/>
        <end position="347"/>
    </location>
</feature>
<dbReference type="PANTHER" id="PTHR42751:SF4">
    <property type="entry name" value="K(+)_H(+) ANTIPORTER SUBUNIT KHTU"/>
    <property type="match status" value="1"/>
</dbReference>
<dbReference type="GO" id="GO:0016020">
    <property type="term" value="C:membrane"/>
    <property type="evidence" value="ECO:0007669"/>
    <property type="project" value="UniProtKB-SubCell"/>
</dbReference>
<sequence length="392" mass="39876">MAAVLLEAGIVFAALAVGGAVAARVDQSVIPAYIVAGLLLGPASPIAPLRLVETTEFIELLRELGVVLLLFFIGLEFNLSRLAAARTKVLRAGGIDMGLNGLVGLGLGLAFGFSVFESVLLAGVVAISSSAVITKSLIDLGWIADPESEAILGVLVAEDIVVAVYLAVVAAVAVGGTPASIGRSLAVSLAVVAALVLLAARGTALLERLFETDSDELFLLRTVGLAALVGGLALSAGVSEAVAAFFLGAAVGTTSHVGRIERLIVSERDLYAAVFFFAVGLETDLGALGAVALPLVVLVVLSAASKLVSGYVGGRAYGLDERRSTRVALALVARGEFSLVIAAIALSVGATELVALTVGYVLVMSVLGTTLMRYSGRIERTVVARLTPSSPA</sequence>
<keyword evidence="5 7" id="KW-1133">Transmembrane helix</keyword>
<comment type="caution">
    <text evidence="9">The sequence shown here is derived from an EMBL/GenBank/DDBJ whole genome shotgun (WGS) entry which is preliminary data.</text>
</comment>
<keyword evidence="6 7" id="KW-0472">Membrane</keyword>
<dbReference type="GeneID" id="79266749"/>
<keyword evidence="10" id="KW-1185">Reference proteome</keyword>
<feature type="transmembrane region" description="Helical" evidence="7">
    <location>
        <begin position="218"/>
        <end position="235"/>
    </location>
</feature>
<name>A0ABD5ZNM9_9EURY</name>
<dbReference type="Pfam" id="PF00999">
    <property type="entry name" value="Na_H_Exchanger"/>
    <property type="match status" value="1"/>
</dbReference>
<dbReference type="Gene3D" id="1.20.1530.20">
    <property type="match status" value="1"/>
</dbReference>
<evidence type="ECO:0000313" key="9">
    <source>
        <dbReference type="EMBL" id="MFC7235068.1"/>
    </source>
</evidence>
<dbReference type="InterPro" id="IPR038770">
    <property type="entry name" value="Na+/solute_symporter_sf"/>
</dbReference>
<evidence type="ECO:0000256" key="6">
    <source>
        <dbReference type="ARBA" id="ARBA00023136"/>
    </source>
</evidence>
<dbReference type="PANTHER" id="PTHR42751">
    <property type="entry name" value="SODIUM/HYDROGEN EXCHANGER FAMILY/TRKA DOMAIN PROTEIN"/>
    <property type="match status" value="1"/>
</dbReference>
<evidence type="ECO:0000259" key="8">
    <source>
        <dbReference type="Pfam" id="PF00999"/>
    </source>
</evidence>
<feature type="transmembrane region" description="Helical" evidence="7">
    <location>
        <begin position="104"/>
        <end position="129"/>
    </location>
</feature>
<feature type="transmembrane region" description="Helical" evidence="7">
    <location>
        <begin position="295"/>
        <end position="314"/>
    </location>
</feature>
<feature type="transmembrane region" description="Helical" evidence="7">
    <location>
        <begin position="185"/>
        <end position="206"/>
    </location>
</feature>
<keyword evidence="4 7" id="KW-0812">Transmembrane</keyword>
<evidence type="ECO:0000256" key="4">
    <source>
        <dbReference type="ARBA" id="ARBA00022692"/>
    </source>
</evidence>
<evidence type="ECO:0000256" key="7">
    <source>
        <dbReference type="SAM" id="Phobius"/>
    </source>
</evidence>
<feature type="transmembrane region" description="Helical" evidence="7">
    <location>
        <begin position="64"/>
        <end position="84"/>
    </location>
</feature>
<keyword evidence="3" id="KW-0813">Transport</keyword>
<feature type="transmembrane region" description="Helical" evidence="7">
    <location>
        <begin position="353"/>
        <end position="372"/>
    </location>
</feature>
<proteinExistence type="inferred from homology"/>
<accession>A0ABD5ZNM9</accession>
<dbReference type="AlphaFoldDB" id="A0ABD5ZNM9"/>
<evidence type="ECO:0000313" key="10">
    <source>
        <dbReference type="Proteomes" id="UP001596398"/>
    </source>
</evidence>
<feature type="transmembrane region" description="Helical" evidence="7">
    <location>
        <begin position="32"/>
        <end position="52"/>
    </location>
</feature>
<dbReference type="InterPro" id="IPR006153">
    <property type="entry name" value="Cation/H_exchanger_TM"/>
</dbReference>
<feature type="transmembrane region" description="Helical" evidence="7">
    <location>
        <begin position="150"/>
        <end position="173"/>
    </location>
</feature>
<dbReference type="EMBL" id="JBHTAP010000001">
    <property type="protein sequence ID" value="MFC7235068.1"/>
    <property type="molecule type" value="Genomic_DNA"/>
</dbReference>
<organism evidence="9 10">
    <name type="scientific">Halosegnis marinus</name>
    <dbReference type="NCBI Taxonomy" id="3034023"/>
    <lineage>
        <taxon>Archaea</taxon>
        <taxon>Methanobacteriati</taxon>
        <taxon>Methanobacteriota</taxon>
        <taxon>Stenosarchaea group</taxon>
        <taxon>Halobacteria</taxon>
        <taxon>Halobacteriales</taxon>
        <taxon>Natronomonadaceae</taxon>
        <taxon>Halosegnis</taxon>
    </lineage>
</organism>